<feature type="coiled-coil region" evidence="1">
    <location>
        <begin position="145"/>
        <end position="172"/>
    </location>
</feature>
<keyword evidence="2" id="KW-0472">Membrane</keyword>
<feature type="transmembrane region" description="Helical" evidence="2">
    <location>
        <begin position="119"/>
        <end position="140"/>
    </location>
</feature>
<dbReference type="RefSeq" id="WP_310111595.1">
    <property type="nucleotide sequence ID" value="NZ_JAVDTN010000006.1"/>
</dbReference>
<evidence type="ECO:0000313" key="3">
    <source>
        <dbReference type="EMBL" id="MDR7164090.1"/>
    </source>
</evidence>
<reference evidence="3" key="1">
    <citation type="submission" date="2023-07" db="EMBL/GenBank/DDBJ databases">
        <title>Sorghum-associated microbial communities from plants grown in Nebraska, USA.</title>
        <authorList>
            <person name="Schachtman D."/>
        </authorList>
    </citation>
    <scope>NUCLEOTIDE SEQUENCE</scope>
    <source>
        <strain evidence="3">BE261</strain>
    </source>
</reference>
<accession>A0AAW8NBJ6</accession>
<organism evidence="3 4">
    <name type="scientific">Pseudarthrobacter oxydans</name>
    <name type="common">Arthrobacter oxydans</name>
    <dbReference type="NCBI Taxonomy" id="1671"/>
    <lineage>
        <taxon>Bacteria</taxon>
        <taxon>Bacillati</taxon>
        <taxon>Actinomycetota</taxon>
        <taxon>Actinomycetes</taxon>
        <taxon>Micrococcales</taxon>
        <taxon>Micrococcaceae</taxon>
        <taxon>Pseudarthrobacter</taxon>
    </lineage>
</organism>
<feature type="transmembrane region" description="Helical" evidence="2">
    <location>
        <begin position="37"/>
        <end position="58"/>
    </location>
</feature>
<comment type="caution">
    <text evidence="3">The sequence shown here is derived from an EMBL/GenBank/DDBJ whole genome shotgun (WGS) entry which is preliminary data.</text>
</comment>
<dbReference type="AlphaFoldDB" id="A0AAW8NBJ6"/>
<proteinExistence type="predicted"/>
<evidence type="ECO:0000256" key="1">
    <source>
        <dbReference type="SAM" id="Coils"/>
    </source>
</evidence>
<protein>
    <submittedName>
        <fullName evidence="3">Amino acid transporter</fullName>
    </submittedName>
</protein>
<evidence type="ECO:0000256" key="2">
    <source>
        <dbReference type="SAM" id="Phobius"/>
    </source>
</evidence>
<name>A0AAW8NBJ6_PSEOX</name>
<keyword evidence="1" id="KW-0175">Coiled coil</keyword>
<gene>
    <name evidence="3" type="ORF">J2X12_002109</name>
</gene>
<feature type="transmembrane region" description="Helical" evidence="2">
    <location>
        <begin position="12"/>
        <end position="30"/>
    </location>
</feature>
<keyword evidence="2" id="KW-1133">Transmembrane helix</keyword>
<dbReference type="GeneID" id="97422472"/>
<dbReference type="Proteomes" id="UP001262032">
    <property type="component" value="Unassembled WGS sequence"/>
</dbReference>
<keyword evidence="2" id="KW-0812">Transmembrane</keyword>
<dbReference type="EMBL" id="JAVDWN010000006">
    <property type="protein sequence ID" value="MDR7164090.1"/>
    <property type="molecule type" value="Genomic_DNA"/>
</dbReference>
<evidence type="ECO:0000313" key="4">
    <source>
        <dbReference type="Proteomes" id="UP001262032"/>
    </source>
</evidence>
<sequence length="181" mass="19299">MDILAGISGDWLKALTWITAVTAGVAVLLWRPRRPDLAGLASVMVFMAASAGAGIYVLNHLGDGRWGGERQSRLSPPPLSDAPMVGQFLEPLEGMLGGVTDGVNEFVDFRSALPVALDFFAAAGWALALSVPLALVALAAGARAAKRRTAEITAYRGEVDQLRQELDHVKRHVGYPVRDII</sequence>